<name>A0A6P3ETK6_OCTDE</name>
<dbReference type="Gene3D" id="3.90.70.10">
    <property type="entry name" value="Cysteine proteinases"/>
    <property type="match status" value="1"/>
</dbReference>
<evidence type="ECO:0000256" key="8">
    <source>
        <dbReference type="ARBA" id="ARBA00022807"/>
    </source>
</evidence>
<evidence type="ECO:0000259" key="15">
    <source>
        <dbReference type="PROSITE" id="PS50203"/>
    </source>
</evidence>
<dbReference type="InterPro" id="IPR038765">
    <property type="entry name" value="Papain-like_cys_pep_sf"/>
</dbReference>
<dbReference type="InterPro" id="IPR022683">
    <property type="entry name" value="Calpain_III"/>
</dbReference>
<evidence type="ECO:0000313" key="16">
    <source>
        <dbReference type="Proteomes" id="UP000515203"/>
    </source>
</evidence>
<evidence type="ECO:0000313" key="17">
    <source>
        <dbReference type="RefSeq" id="XP_004631751.1"/>
    </source>
</evidence>
<evidence type="ECO:0000256" key="11">
    <source>
        <dbReference type="ARBA" id="ARBA00068855"/>
    </source>
</evidence>
<keyword evidence="5" id="KW-0645">Protease</keyword>
<dbReference type="Pfam" id="PF00648">
    <property type="entry name" value="Peptidase_C2"/>
    <property type="match status" value="1"/>
</dbReference>
<dbReference type="Pfam" id="PF04212">
    <property type="entry name" value="MIT"/>
    <property type="match status" value="2"/>
</dbReference>
<dbReference type="InterPro" id="IPR022682">
    <property type="entry name" value="Calpain_domain_III"/>
</dbReference>
<keyword evidence="6" id="KW-0677">Repeat</keyword>
<proteinExistence type="inferred from homology"/>
<dbReference type="GO" id="GO:0004198">
    <property type="term" value="F:calcium-dependent cysteine-type endopeptidase activity"/>
    <property type="evidence" value="ECO:0007669"/>
    <property type="project" value="InterPro"/>
</dbReference>
<dbReference type="InterPro" id="IPR036213">
    <property type="entry name" value="Calpain_III_sf"/>
</dbReference>
<evidence type="ECO:0000256" key="7">
    <source>
        <dbReference type="ARBA" id="ARBA00022801"/>
    </source>
</evidence>
<dbReference type="InterPro" id="IPR022684">
    <property type="entry name" value="Calpain_cysteine_protease"/>
</dbReference>
<dbReference type="RefSeq" id="XP_004631751.1">
    <property type="nucleotide sequence ID" value="XM_004631694.3"/>
</dbReference>
<dbReference type="CTD" id="23473"/>
<dbReference type="Pfam" id="PF01067">
    <property type="entry name" value="Calpain_III"/>
    <property type="match status" value="1"/>
</dbReference>
<protein>
    <recommendedName>
        <fullName evidence="11">Calpain-7</fullName>
    </recommendedName>
    <alternativeName>
        <fullName evidence="12">PalB homolog</fullName>
    </alternativeName>
</protein>
<evidence type="ECO:0000256" key="3">
    <source>
        <dbReference type="ARBA" id="ARBA00007623"/>
    </source>
</evidence>
<dbReference type="SUPFAM" id="SSF49758">
    <property type="entry name" value="Calpain large subunit, middle domain (domain III)"/>
    <property type="match status" value="2"/>
</dbReference>
<dbReference type="Gene3D" id="1.20.58.80">
    <property type="entry name" value="Phosphotransferase system, lactose/cellobiose-type IIA subunit"/>
    <property type="match status" value="2"/>
</dbReference>
<keyword evidence="7" id="KW-0378">Hydrolase</keyword>
<evidence type="ECO:0000256" key="14">
    <source>
        <dbReference type="PROSITE-ProRule" id="PRU00239"/>
    </source>
</evidence>
<dbReference type="PRINTS" id="PR00704">
    <property type="entry name" value="CALPAIN"/>
</dbReference>
<evidence type="ECO:0000256" key="9">
    <source>
        <dbReference type="ARBA" id="ARBA00022990"/>
    </source>
</evidence>
<dbReference type="SMART" id="SM00230">
    <property type="entry name" value="CysPc"/>
    <property type="match status" value="1"/>
</dbReference>
<comment type="function">
    <text evidence="1">Calcium-regulated non-lysosomal thiol-protease.</text>
</comment>
<dbReference type="FunCoup" id="A0A6P3ETK6">
    <property type="interactions" value="2797"/>
</dbReference>
<keyword evidence="8" id="KW-0788">Thiol protease</keyword>
<dbReference type="InterPro" id="IPR007330">
    <property type="entry name" value="MIT_dom"/>
</dbReference>
<dbReference type="InterPro" id="IPR051297">
    <property type="entry name" value="PalB/RIM13"/>
</dbReference>
<evidence type="ECO:0000256" key="13">
    <source>
        <dbReference type="PIRSR" id="PIRSR622684-1"/>
    </source>
</evidence>
<organism evidence="16 17">
    <name type="scientific">Octodon degus</name>
    <name type="common">Degu</name>
    <name type="synonym">Sciurus degus</name>
    <dbReference type="NCBI Taxonomy" id="10160"/>
    <lineage>
        <taxon>Eukaryota</taxon>
        <taxon>Metazoa</taxon>
        <taxon>Chordata</taxon>
        <taxon>Craniata</taxon>
        <taxon>Vertebrata</taxon>
        <taxon>Euteleostomi</taxon>
        <taxon>Mammalia</taxon>
        <taxon>Eutheria</taxon>
        <taxon>Euarchontoglires</taxon>
        <taxon>Glires</taxon>
        <taxon>Rodentia</taxon>
        <taxon>Hystricomorpha</taxon>
        <taxon>Octodontidae</taxon>
        <taxon>Octodon</taxon>
    </lineage>
</organism>
<feature type="domain" description="Calpain catalytic" evidence="15">
    <location>
        <begin position="243"/>
        <end position="468"/>
    </location>
</feature>
<evidence type="ECO:0000256" key="2">
    <source>
        <dbReference type="ARBA" id="ARBA00004123"/>
    </source>
</evidence>
<feature type="active site" evidence="13">
    <location>
        <position position="386"/>
    </location>
</feature>
<dbReference type="PANTHER" id="PTHR46143:SF1">
    <property type="entry name" value="CALPAIN-7"/>
    <property type="match status" value="1"/>
</dbReference>
<dbReference type="OrthoDB" id="167576at2759"/>
<dbReference type="InterPro" id="IPR001300">
    <property type="entry name" value="Peptidase_C2_calpain_cat"/>
</dbReference>
<keyword evidence="9" id="KW-0007">Acetylation</keyword>
<reference evidence="17" key="1">
    <citation type="submission" date="2025-08" db="UniProtKB">
        <authorList>
            <consortium name="RefSeq"/>
        </authorList>
    </citation>
    <scope>IDENTIFICATION</scope>
</reference>
<evidence type="ECO:0000256" key="1">
    <source>
        <dbReference type="ARBA" id="ARBA00002989"/>
    </source>
</evidence>
<dbReference type="FunFam" id="3.90.70.10:FF:000069">
    <property type="entry name" value="Calpain 7"/>
    <property type="match status" value="1"/>
</dbReference>
<keyword evidence="10" id="KW-0539">Nucleus</keyword>
<dbReference type="FunFam" id="2.60.120.380:FF:000008">
    <property type="entry name" value="Calpain 7"/>
    <property type="match status" value="1"/>
</dbReference>
<dbReference type="Proteomes" id="UP000515203">
    <property type="component" value="Unplaced"/>
</dbReference>
<dbReference type="AlphaFoldDB" id="A0A6P3ETK6"/>
<dbReference type="InParanoid" id="A0A6P3ETK6"/>
<accession>A0A6P3ETK6</accession>
<dbReference type="FunFam" id="1.20.58.80:FF:000016">
    <property type="entry name" value="Calpain 7"/>
    <property type="match status" value="1"/>
</dbReference>
<evidence type="ECO:0000256" key="12">
    <source>
        <dbReference type="ARBA" id="ARBA00079735"/>
    </source>
</evidence>
<dbReference type="GeneID" id="101578236"/>
<evidence type="ECO:0000256" key="6">
    <source>
        <dbReference type="ARBA" id="ARBA00022737"/>
    </source>
</evidence>
<dbReference type="SUPFAM" id="SSF116846">
    <property type="entry name" value="MIT domain"/>
    <property type="match status" value="2"/>
</dbReference>
<dbReference type="FunFam" id="2.60.120.380:FF:000007">
    <property type="entry name" value="Calpain 7"/>
    <property type="match status" value="1"/>
</dbReference>
<keyword evidence="4" id="KW-0597">Phosphoprotein</keyword>
<evidence type="ECO:0000256" key="10">
    <source>
        <dbReference type="ARBA" id="ARBA00023242"/>
    </source>
</evidence>
<comment type="caution">
    <text evidence="14">Lacks conserved residue(s) required for the propagation of feature annotation.</text>
</comment>
<evidence type="ECO:0000256" key="5">
    <source>
        <dbReference type="ARBA" id="ARBA00022670"/>
    </source>
</evidence>
<dbReference type="CDD" id="cd02681">
    <property type="entry name" value="MIT_calpain7_1"/>
    <property type="match status" value="1"/>
</dbReference>
<dbReference type="GO" id="GO:0005634">
    <property type="term" value="C:nucleus"/>
    <property type="evidence" value="ECO:0007669"/>
    <property type="project" value="UniProtKB-SubCell"/>
</dbReference>
<dbReference type="GO" id="GO:0006508">
    <property type="term" value="P:proteolysis"/>
    <property type="evidence" value="ECO:0007669"/>
    <property type="project" value="UniProtKB-KW"/>
</dbReference>
<evidence type="ECO:0000256" key="4">
    <source>
        <dbReference type="ARBA" id="ARBA00022553"/>
    </source>
</evidence>
<comment type="similarity">
    <text evidence="3">Belongs to the peptidase C2 family.</text>
</comment>
<dbReference type="Gene3D" id="2.60.120.380">
    <property type="match status" value="2"/>
</dbReference>
<dbReference type="InterPro" id="IPR036181">
    <property type="entry name" value="MIT_dom_sf"/>
</dbReference>
<keyword evidence="16" id="KW-1185">Reference proteome</keyword>
<gene>
    <name evidence="17" type="primary">Capn7</name>
</gene>
<dbReference type="PROSITE" id="PS50203">
    <property type="entry name" value="CALPAIN_CAT"/>
    <property type="match status" value="1"/>
</dbReference>
<dbReference type="PANTHER" id="PTHR46143">
    <property type="entry name" value="CALPAIN-7"/>
    <property type="match status" value="1"/>
</dbReference>
<dbReference type="CDD" id="cd00044">
    <property type="entry name" value="CysPc"/>
    <property type="match status" value="1"/>
</dbReference>
<sequence length="741" mass="84593">MDATALERDAVQFARLAVQRDHEGRYSEAVFYYKEAAQALIYAEMAGSSLEHIQEKINEYLERVQALHSAVQSKSAGPLKSKHQLDLERAHFLVTQAFDEDEKQNIEEAIELYTEAVDLCLKTSSETADKTLQNKLKQLARQALDRAEALSEPLTKPLYKVKSNIKPKPPPVKTHFPLGANSFPEKPPPFVSPQSYDAQGQRYTAEEIEVLRTTSKINGIEYVPFMSVDLRERFAYPMPFCIIYPQNKDGEPEYNPCGKYMVKLHLNGVPRKVIIDDQLPVDHKGELLCSYSNNKSELWVSLIEKAYMKVMGGYDFPGSNSNIDLHALTGWIPERIAMHSDSQTFSKDNSFRMLYQRFHKGDVLITASTGMMTEAEGEKWGLVPTHAYAVLDIREFKGLRFIQLKNPWSHLRWKGRYSENDVKNWTPELQKYLNFDPRTAQKIDNGIFWISWDDLCQYYDVIYLSWNPGLFKESTCIHSTWDAKQGPVKDAYSLANNPQYKLEVQCPQGGAAVWVLLSRHITDKDDFANNREFITMVVYKTDGKKVYYPADPPPYIDGIRINSPHYLTKIKLTTPGTHTFTLVVSQYEKQNTIHYTVRVYSACSFTFSKIPSPYTLSKRINGKWSGQSAGGCGNFQETHKNNPIYQFHIEKTGPLLIELRGPRQYSVGFEVVTVSLVGDPVPHGFQRKSSGDYRCGFCYLELENIPSGIFNIIPSTFLPKQEGPFFLDFNSVIPIKTTQLQ</sequence>
<dbReference type="SUPFAM" id="SSF54001">
    <property type="entry name" value="Cysteine proteinases"/>
    <property type="match status" value="1"/>
</dbReference>
<dbReference type="SMART" id="SM00745">
    <property type="entry name" value="MIT"/>
    <property type="match status" value="2"/>
</dbReference>
<comment type="subcellular location">
    <subcellularLocation>
        <location evidence="2">Nucleus</location>
    </subcellularLocation>
</comment>
<dbReference type="SMART" id="SM00720">
    <property type="entry name" value="calpain_III"/>
    <property type="match status" value="1"/>
</dbReference>
<feature type="active site" evidence="13">
    <location>
        <position position="406"/>
    </location>
</feature>